<dbReference type="Pfam" id="PF13411">
    <property type="entry name" value="MerR_1"/>
    <property type="match status" value="1"/>
</dbReference>
<feature type="domain" description="B12-binding" evidence="3">
    <location>
        <begin position="186"/>
        <end position="311"/>
    </location>
</feature>
<evidence type="ECO:0000259" key="2">
    <source>
        <dbReference type="PROSITE" id="PS50937"/>
    </source>
</evidence>
<dbReference type="EMBL" id="LT607753">
    <property type="protein sequence ID" value="SCG62085.1"/>
    <property type="molecule type" value="Genomic_DNA"/>
</dbReference>
<reference evidence="5" key="1">
    <citation type="submission" date="2016-06" db="EMBL/GenBank/DDBJ databases">
        <authorList>
            <person name="Varghese N."/>
            <person name="Submissions Spin"/>
        </authorList>
    </citation>
    <scope>NUCLEOTIDE SEQUENCE [LARGE SCALE GENOMIC DNA]</scope>
    <source>
        <strain evidence="5">DSM 45161</strain>
    </source>
</reference>
<dbReference type="InterPro" id="IPR009061">
    <property type="entry name" value="DNA-bd_dom_put_sf"/>
</dbReference>
<dbReference type="InterPro" id="IPR000551">
    <property type="entry name" value="MerR-type_HTH_dom"/>
</dbReference>
<dbReference type="SUPFAM" id="SSF46955">
    <property type="entry name" value="Putative DNA-binding domain"/>
    <property type="match status" value="1"/>
</dbReference>
<sequence length="311" mass="32249">MADEALSAGAVARRLGVAVTTLRTWHQRYGLGPSHHVPGHHRRYTPADLARLEIMRKLTAEGVAPAEAARWAKQGPAVSPGAELRMRGVRDGGGQTIPVGRAGPVARGMARAAMRLDSVAISETIAHSLARDGVIATWEGLLRPVLAGIGERHAATAGLIEVEHLVSRCVSEAFAAVARAGTATGPPRILLSCADEEQHSLPLEALAAALAEAGVAYRMLGARVPVAALTEAVNRTGPAAVVIWSHTRATADPGQLSALLGVPRRPLLVLAAGPGWRADTLPAGVVRPVDLAEAVSLALAVRDSLDQSTGD</sequence>
<dbReference type="Gene3D" id="3.40.50.280">
    <property type="entry name" value="Cobalamin-binding domain"/>
    <property type="match status" value="1"/>
</dbReference>
<dbReference type="Gene3D" id="1.10.1240.10">
    <property type="entry name" value="Methionine synthase domain"/>
    <property type="match status" value="1"/>
</dbReference>
<dbReference type="PROSITE" id="PS50937">
    <property type="entry name" value="HTH_MERR_2"/>
    <property type="match status" value="1"/>
</dbReference>
<keyword evidence="1" id="KW-0238">DNA-binding</keyword>
<dbReference type="Proteomes" id="UP000198215">
    <property type="component" value="Chromosome I"/>
</dbReference>
<dbReference type="InterPro" id="IPR036724">
    <property type="entry name" value="Cobalamin-bd_sf"/>
</dbReference>
<dbReference type="GO" id="GO:0003677">
    <property type="term" value="F:DNA binding"/>
    <property type="evidence" value="ECO:0007669"/>
    <property type="project" value="UniProtKB-KW"/>
</dbReference>
<dbReference type="PANTHER" id="PTHR30204:SF97">
    <property type="entry name" value="MERR FAMILY REGULATORY PROTEIN"/>
    <property type="match status" value="1"/>
</dbReference>
<dbReference type="GO" id="GO:0003700">
    <property type="term" value="F:DNA-binding transcription factor activity"/>
    <property type="evidence" value="ECO:0007669"/>
    <property type="project" value="InterPro"/>
</dbReference>
<dbReference type="InterPro" id="IPR003759">
    <property type="entry name" value="Cbl-bd_cap"/>
</dbReference>
<dbReference type="CDD" id="cd01104">
    <property type="entry name" value="HTH_MlrA-CarA"/>
    <property type="match status" value="1"/>
</dbReference>
<evidence type="ECO:0000313" key="4">
    <source>
        <dbReference type="EMBL" id="SCG62085.1"/>
    </source>
</evidence>
<dbReference type="SMART" id="SM00422">
    <property type="entry name" value="HTH_MERR"/>
    <property type="match status" value="1"/>
</dbReference>
<dbReference type="OrthoDB" id="9800334at2"/>
<dbReference type="InterPro" id="IPR047057">
    <property type="entry name" value="MerR_fam"/>
</dbReference>
<keyword evidence="5" id="KW-1185">Reference proteome</keyword>
<feature type="domain" description="HTH merR-type" evidence="2">
    <location>
        <begin position="5"/>
        <end position="74"/>
    </location>
</feature>
<gene>
    <name evidence="4" type="ORF">GA0070614_3445</name>
</gene>
<name>A0A1C5IUT9_9ACTN</name>
<dbReference type="GO" id="GO:0031419">
    <property type="term" value="F:cobalamin binding"/>
    <property type="evidence" value="ECO:0007669"/>
    <property type="project" value="InterPro"/>
</dbReference>
<dbReference type="SUPFAM" id="SSF52242">
    <property type="entry name" value="Cobalamin (vitamin B12)-binding domain"/>
    <property type="match status" value="1"/>
</dbReference>
<organism evidence="4 5">
    <name type="scientific">Micromonospora coxensis</name>
    <dbReference type="NCBI Taxonomy" id="356852"/>
    <lineage>
        <taxon>Bacteria</taxon>
        <taxon>Bacillati</taxon>
        <taxon>Actinomycetota</taxon>
        <taxon>Actinomycetes</taxon>
        <taxon>Micromonosporales</taxon>
        <taxon>Micromonosporaceae</taxon>
        <taxon>Micromonospora</taxon>
    </lineage>
</organism>
<dbReference type="Pfam" id="PF02607">
    <property type="entry name" value="B12-binding_2"/>
    <property type="match status" value="1"/>
</dbReference>
<evidence type="ECO:0000256" key="1">
    <source>
        <dbReference type="ARBA" id="ARBA00023125"/>
    </source>
</evidence>
<evidence type="ECO:0000259" key="3">
    <source>
        <dbReference type="PROSITE" id="PS51332"/>
    </source>
</evidence>
<dbReference type="GO" id="GO:0046872">
    <property type="term" value="F:metal ion binding"/>
    <property type="evidence" value="ECO:0007669"/>
    <property type="project" value="InterPro"/>
</dbReference>
<dbReference type="RefSeq" id="WP_088976891.1">
    <property type="nucleotide sequence ID" value="NZ_LT607753.1"/>
</dbReference>
<evidence type="ECO:0000313" key="5">
    <source>
        <dbReference type="Proteomes" id="UP000198215"/>
    </source>
</evidence>
<dbReference type="InterPro" id="IPR006158">
    <property type="entry name" value="Cobalamin-bd"/>
</dbReference>
<dbReference type="AlphaFoldDB" id="A0A1C5IUT9"/>
<dbReference type="Gene3D" id="1.10.1660.10">
    <property type="match status" value="1"/>
</dbReference>
<dbReference type="PANTHER" id="PTHR30204">
    <property type="entry name" value="REDOX-CYCLING DRUG-SENSING TRANSCRIPTIONAL ACTIVATOR SOXR"/>
    <property type="match status" value="1"/>
</dbReference>
<proteinExistence type="predicted"/>
<dbReference type="PROSITE" id="PS51332">
    <property type="entry name" value="B12_BINDING"/>
    <property type="match status" value="1"/>
</dbReference>
<protein>
    <submittedName>
        <fullName evidence="4">MerR HTH family regulatory protein</fullName>
    </submittedName>
</protein>
<dbReference type="InterPro" id="IPR036594">
    <property type="entry name" value="Meth_synthase_dom"/>
</dbReference>
<accession>A0A1C5IUT9</accession>